<feature type="disulfide bond" evidence="3">
    <location>
        <begin position="144"/>
        <end position="162"/>
    </location>
</feature>
<dbReference type="Proteomes" id="UP001217089">
    <property type="component" value="Unassembled WGS sequence"/>
</dbReference>
<feature type="domain" description="CUB" evidence="4">
    <location>
        <begin position="211"/>
        <end position="291"/>
    </location>
</feature>
<dbReference type="InterPro" id="IPR002172">
    <property type="entry name" value="LDrepeatLR_classA_rpt"/>
</dbReference>
<feature type="disulfide bond" evidence="3">
    <location>
        <begin position="184"/>
        <end position="199"/>
    </location>
</feature>
<evidence type="ECO:0000256" key="3">
    <source>
        <dbReference type="PROSITE-ProRule" id="PRU00124"/>
    </source>
</evidence>
<proteinExistence type="predicted"/>
<dbReference type="EMBL" id="JARBDR010000214">
    <property type="protein sequence ID" value="KAJ8318614.1"/>
    <property type="molecule type" value="Genomic_DNA"/>
</dbReference>
<feature type="disulfide bond" evidence="3">
    <location>
        <begin position="172"/>
        <end position="190"/>
    </location>
</feature>
<comment type="caution">
    <text evidence="5">The sequence shown here is derived from an EMBL/GenBank/DDBJ whole genome shotgun (WGS) entry which is preliminary data.</text>
</comment>
<dbReference type="InterPro" id="IPR036055">
    <property type="entry name" value="LDL_receptor-like_sf"/>
</dbReference>
<keyword evidence="6" id="KW-1185">Reference proteome</keyword>
<feature type="disulfide bond" evidence="3">
    <location>
        <begin position="165"/>
        <end position="177"/>
    </location>
</feature>
<protein>
    <recommendedName>
        <fullName evidence="4">CUB domain-containing protein</fullName>
    </recommendedName>
</protein>
<feature type="disulfide bond" evidence="3">
    <location>
        <begin position="137"/>
        <end position="149"/>
    </location>
</feature>
<dbReference type="PROSITE" id="PS50068">
    <property type="entry name" value="LDLRA_2"/>
    <property type="match status" value="2"/>
</dbReference>
<accession>A0ABQ9FMV8</accession>
<evidence type="ECO:0000256" key="1">
    <source>
        <dbReference type="ARBA" id="ARBA00022737"/>
    </source>
</evidence>
<dbReference type="Gene3D" id="2.60.120.290">
    <property type="entry name" value="Spermadhesin, CUB domain"/>
    <property type="match status" value="3"/>
</dbReference>
<dbReference type="PRINTS" id="PR00261">
    <property type="entry name" value="LDLRECEPTOR"/>
</dbReference>
<evidence type="ECO:0000313" key="6">
    <source>
        <dbReference type="Proteomes" id="UP001217089"/>
    </source>
</evidence>
<dbReference type="PROSITE" id="PS01180">
    <property type="entry name" value="CUB"/>
    <property type="match status" value="2"/>
</dbReference>
<evidence type="ECO:0000313" key="5">
    <source>
        <dbReference type="EMBL" id="KAJ8318614.1"/>
    </source>
</evidence>
<name>A0ABQ9FMV8_TEGGR</name>
<comment type="caution">
    <text evidence="3">Lacks conserved residue(s) required for the propagation of feature annotation.</text>
</comment>
<dbReference type="CDD" id="cd00041">
    <property type="entry name" value="CUB"/>
    <property type="match status" value="2"/>
</dbReference>
<dbReference type="InterPro" id="IPR035914">
    <property type="entry name" value="Sperma_CUB_dom_sf"/>
</dbReference>
<dbReference type="CDD" id="cd00112">
    <property type="entry name" value="LDLa"/>
    <property type="match status" value="2"/>
</dbReference>
<reference evidence="5 6" key="1">
    <citation type="submission" date="2022-12" db="EMBL/GenBank/DDBJ databases">
        <title>Chromosome-level genome of Tegillarca granosa.</title>
        <authorList>
            <person name="Kim J."/>
        </authorList>
    </citation>
    <scope>NUCLEOTIDE SEQUENCE [LARGE SCALE GENOMIC DNA]</scope>
    <source>
        <strain evidence="5">Teg-2019</strain>
        <tissue evidence="5">Adductor muscle</tissue>
    </source>
</reference>
<dbReference type="PANTHER" id="PTHR24251">
    <property type="entry name" value="OVOCHYMASE-RELATED"/>
    <property type="match status" value="1"/>
</dbReference>
<dbReference type="Gene3D" id="4.10.400.10">
    <property type="entry name" value="Low-density Lipoprotein Receptor"/>
    <property type="match status" value="2"/>
</dbReference>
<dbReference type="Pfam" id="PF00431">
    <property type="entry name" value="CUB"/>
    <property type="match status" value="3"/>
</dbReference>
<organism evidence="5 6">
    <name type="scientific">Tegillarca granosa</name>
    <name type="common">Malaysian cockle</name>
    <name type="synonym">Anadara granosa</name>
    <dbReference type="NCBI Taxonomy" id="220873"/>
    <lineage>
        <taxon>Eukaryota</taxon>
        <taxon>Metazoa</taxon>
        <taxon>Spiralia</taxon>
        <taxon>Lophotrochozoa</taxon>
        <taxon>Mollusca</taxon>
        <taxon>Bivalvia</taxon>
        <taxon>Autobranchia</taxon>
        <taxon>Pteriomorphia</taxon>
        <taxon>Arcoida</taxon>
        <taxon>Arcoidea</taxon>
        <taxon>Arcidae</taxon>
        <taxon>Tegillarca</taxon>
    </lineage>
</organism>
<dbReference type="Pfam" id="PF00057">
    <property type="entry name" value="Ldl_recept_a"/>
    <property type="match status" value="2"/>
</dbReference>
<keyword evidence="1" id="KW-0677">Repeat</keyword>
<evidence type="ECO:0000259" key="4">
    <source>
        <dbReference type="PROSITE" id="PS01180"/>
    </source>
</evidence>
<dbReference type="SUPFAM" id="SSF49854">
    <property type="entry name" value="Spermadhesin, CUB domain"/>
    <property type="match status" value="2"/>
</dbReference>
<dbReference type="SMART" id="SM00192">
    <property type="entry name" value="LDLa"/>
    <property type="match status" value="2"/>
</dbReference>
<keyword evidence="2 3" id="KW-1015">Disulfide bond</keyword>
<evidence type="ECO:0000256" key="2">
    <source>
        <dbReference type="ARBA" id="ARBA00023157"/>
    </source>
</evidence>
<sequence>MGCLDVLNSGFSGCGSPGYLTTNYGTILSHQGFGHYHSMYQNNLDCTWRIQAPLGKNVRLNSDAFTLEDDVNCDYDYLVIYDGTSSSAKEIAKYCGTSNINVVSSGRYLFLEFVTDDSTRERGFRLNYRFVTSQSACGGTQHMCSNHKCIPHSYVCDGDNDCATCSSTEFQCHDKSCIPNSWKCDGDNDCGDNGDEVNCKGGSQVSTLSGCGSPTLQNGSAGSFSSLHYPNPYSNNLDCRWEINVPVGMVGKYCGSTHPSTLVLPSNHAVVQFSTDDSTTDMGFLVHWSATNCIFSNHIRTSS</sequence>
<dbReference type="SMART" id="SM00042">
    <property type="entry name" value="CUB"/>
    <property type="match status" value="2"/>
</dbReference>
<dbReference type="InterPro" id="IPR000859">
    <property type="entry name" value="CUB_dom"/>
</dbReference>
<feature type="domain" description="CUB" evidence="4">
    <location>
        <begin position="14"/>
        <end position="131"/>
    </location>
</feature>
<gene>
    <name evidence="5" type="ORF">KUTeg_003705</name>
</gene>
<dbReference type="SUPFAM" id="SSF57424">
    <property type="entry name" value="LDL receptor-like module"/>
    <property type="match status" value="2"/>
</dbReference>
<dbReference type="PANTHER" id="PTHR24251:SF37">
    <property type="entry name" value="CUB DOMAIN-CONTAINING PROTEIN"/>
    <property type="match status" value="1"/>
</dbReference>